<evidence type="ECO:0000256" key="8">
    <source>
        <dbReference type="ARBA" id="ARBA00023288"/>
    </source>
</evidence>
<feature type="domain" description="Trypanosome variant surface glycoprotein C-terminal" evidence="12">
    <location>
        <begin position="405"/>
        <end position="505"/>
    </location>
</feature>
<dbReference type="Gene3D" id="3.30.1680.40">
    <property type="match status" value="1"/>
</dbReference>
<dbReference type="VEuPathDB" id="TriTrypDB:Tb427_000066400"/>
<dbReference type="VEuPathDB" id="TriTrypDB:Tb927.9.16200"/>
<comment type="subcellular location">
    <subcellularLocation>
        <location evidence="2">Cell membrane</location>
        <topology evidence="2">Lipid-anchor</topology>
        <topology evidence="2">GPI-anchor</topology>
    </subcellularLocation>
</comment>
<feature type="compositionally biased region" description="Basic and acidic residues" evidence="10">
    <location>
        <begin position="423"/>
        <end position="436"/>
    </location>
</feature>
<evidence type="ECO:0000259" key="13">
    <source>
        <dbReference type="Pfam" id="PF13206"/>
    </source>
</evidence>
<reference evidence="14" key="2">
    <citation type="journal article" date="2014" name="Mol. Biochem. Parasitol.">
        <title>Capturing the variant surface glycoprotein repertoire (the VSGnome) of Trypanosoma brucei Lister 427.</title>
        <authorList>
            <person name="Cross G.A."/>
            <person name="Kim H.S."/>
            <person name="Wickstead B."/>
        </authorList>
    </citation>
    <scope>NUCLEOTIDE SEQUENCE</scope>
    <source>
        <strain evidence="14">Lister 427</strain>
    </source>
</reference>
<protein>
    <submittedName>
        <fullName evidence="14">Variant surface glycoprotein 795</fullName>
    </submittedName>
</protein>
<evidence type="ECO:0000256" key="4">
    <source>
        <dbReference type="ARBA" id="ARBA00022622"/>
    </source>
</evidence>
<keyword evidence="6" id="KW-0472">Membrane</keyword>
<feature type="chain" id="PRO_5004058174" evidence="11">
    <location>
        <begin position="20"/>
        <end position="534"/>
    </location>
</feature>
<dbReference type="Pfam" id="PF10659">
    <property type="entry name" value="Trypan_glycop_C"/>
    <property type="match status" value="1"/>
</dbReference>
<evidence type="ECO:0000256" key="3">
    <source>
        <dbReference type="ARBA" id="ARBA00022475"/>
    </source>
</evidence>
<proteinExistence type="predicted"/>
<evidence type="ECO:0000256" key="1">
    <source>
        <dbReference type="ARBA" id="ARBA00002523"/>
    </source>
</evidence>
<organism evidence="14">
    <name type="scientific">Trypanosoma brucei</name>
    <dbReference type="NCBI Taxonomy" id="5691"/>
    <lineage>
        <taxon>Eukaryota</taxon>
        <taxon>Discoba</taxon>
        <taxon>Euglenozoa</taxon>
        <taxon>Kinetoplastea</taxon>
        <taxon>Metakinetoplastina</taxon>
        <taxon>Trypanosomatida</taxon>
        <taxon>Trypanosomatidae</taxon>
        <taxon>Trypanosoma</taxon>
    </lineage>
</organism>
<evidence type="ECO:0000256" key="11">
    <source>
        <dbReference type="SAM" id="SignalP"/>
    </source>
</evidence>
<keyword evidence="5 11" id="KW-0732">Signal</keyword>
<evidence type="ECO:0000256" key="9">
    <source>
        <dbReference type="SAM" id="Coils"/>
    </source>
</evidence>
<evidence type="ECO:0000313" key="14">
    <source>
        <dbReference type="EMBL" id="AGH61249.1"/>
    </source>
</evidence>
<evidence type="ECO:0000259" key="12">
    <source>
        <dbReference type="Pfam" id="PF10659"/>
    </source>
</evidence>
<keyword evidence="9" id="KW-0175">Coiled coil</keyword>
<feature type="signal peptide" evidence="11">
    <location>
        <begin position="1"/>
        <end position="19"/>
    </location>
</feature>
<dbReference type="EMBL" id="KC613818">
    <property type="protein sequence ID" value="AGH61249.1"/>
    <property type="molecule type" value="Genomic_DNA"/>
</dbReference>
<evidence type="ECO:0000256" key="7">
    <source>
        <dbReference type="ARBA" id="ARBA00023180"/>
    </source>
</evidence>
<comment type="function">
    <text evidence="1">VSG forms a coat on the surface of the parasite. The trypanosome evades the immune response of the host by expressing a series of antigenically distinct VSGs from an estimated 1000 VSG genes.</text>
</comment>
<sequence>MQITRVILYFLAFYNARSAAPWNAKTNVAVGPAACAILQLADIKLTQGPAPLDDGGALDTILALNMSLSSNEWKAKFIKEKGEEVAWTDKENTDKAANKHWEESWPLWTKARQNVKQGQPIAQTIDKSLFKGIDDTARSIAARSVARLAEHATAAAAALSEANAELETNSNAAIMADVEEAIYGPPNIKTKLTGTSGAGGNWENTNGCKAGGQVDNVAPFYYSYLCLCLQSGDTDKQTCHEAATSNQQWTQLGANPGTLLTAIRNLCPPAHQRKLVDGTILAAINNYQALLHKTTDGVFVGTGHSSGCDATSAAGLCIKYGTNINDGAAAIQKLSWMTKLNDAISKLQQQKQAEQKAEQAVKDLKQTLASAWLILMEAEQLAKLSRSVTASGEVKRELSELVVQCTKHQTNSTCSENKCKWEEKDGKGECKPKDGDGQTNPAGTGTEGGAAGEQKKEEKCKGKLEDACTKASECKWEGKECKDSSILVTNKFALSVVSAAFVALLFLKQIFPSFLTKICCLLKNFCYLKTSDIF</sequence>
<evidence type="ECO:0000256" key="6">
    <source>
        <dbReference type="ARBA" id="ARBA00023136"/>
    </source>
</evidence>
<name>M4SYR1_9TRYP</name>
<dbReference type="Pfam" id="PF13206">
    <property type="entry name" value="VSG_B"/>
    <property type="match status" value="1"/>
</dbReference>
<accession>M4SYR1</accession>
<feature type="coiled-coil region" evidence="9">
    <location>
        <begin position="337"/>
        <end position="370"/>
    </location>
</feature>
<feature type="region of interest" description="Disordered" evidence="10">
    <location>
        <begin position="423"/>
        <end position="452"/>
    </location>
</feature>
<dbReference type="VEuPathDB" id="TriTrypDB:Tb1125.9.16320"/>
<dbReference type="GO" id="GO:0098552">
    <property type="term" value="C:side of membrane"/>
    <property type="evidence" value="ECO:0007669"/>
    <property type="project" value="UniProtKB-KW"/>
</dbReference>
<keyword evidence="4" id="KW-0336">GPI-anchor</keyword>
<dbReference type="AlphaFoldDB" id="M4SYR1"/>
<keyword evidence="3" id="KW-1003">Cell membrane</keyword>
<keyword evidence="8" id="KW-0449">Lipoprotein</keyword>
<evidence type="ECO:0000256" key="10">
    <source>
        <dbReference type="SAM" id="MobiDB-lite"/>
    </source>
</evidence>
<dbReference type="InterPro" id="IPR019609">
    <property type="entry name" value="Variant_surf_glycoprt_trypan_C"/>
</dbReference>
<keyword evidence="7" id="KW-0325">Glycoprotein</keyword>
<dbReference type="InterPro" id="IPR025932">
    <property type="entry name" value="Trypano_VSG_B_N_dom"/>
</dbReference>
<dbReference type="GO" id="GO:0005886">
    <property type="term" value="C:plasma membrane"/>
    <property type="evidence" value="ECO:0007669"/>
    <property type="project" value="UniProtKB-SubCell"/>
</dbReference>
<reference evidence="14" key="1">
    <citation type="submission" date="2013-02" db="EMBL/GenBank/DDBJ databases">
        <authorList>
            <person name="Cross G.A.M."/>
            <person name="Kim H.-S."/>
            <person name="Wickstead B."/>
        </authorList>
    </citation>
    <scope>NUCLEOTIDE SEQUENCE</scope>
    <source>
        <strain evidence="14">Lister 427</strain>
    </source>
</reference>
<feature type="domain" description="Trypanosome variant surface glycoprotein B-type N-terminal" evidence="13">
    <location>
        <begin position="23"/>
        <end position="365"/>
    </location>
</feature>
<evidence type="ECO:0000256" key="2">
    <source>
        <dbReference type="ARBA" id="ARBA00004609"/>
    </source>
</evidence>
<evidence type="ECO:0000256" key="5">
    <source>
        <dbReference type="ARBA" id="ARBA00022729"/>
    </source>
</evidence>